<proteinExistence type="predicted"/>
<reference evidence="2" key="2">
    <citation type="submission" date="2021-09" db="EMBL/GenBank/DDBJ databases">
        <authorList>
            <person name="Gilroy R."/>
        </authorList>
    </citation>
    <scope>NUCLEOTIDE SEQUENCE</scope>
    <source>
        <strain evidence="2">316</strain>
    </source>
</reference>
<gene>
    <name evidence="2" type="ORF">K8W01_09930</name>
</gene>
<accession>A0A921JFA8</accession>
<dbReference type="Proteomes" id="UP000742631">
    <property type="component" value="Unassembled WGS sequence"/>
</dbReference>
<protein>
    <submittedName>
        <fullName evidence="2">Uncharacterized protein</fullName>
    </submittedName>
</protein>
<dbReference type="AlphaFoldDB" id="A0A921JFA8"/>
<sequence length="99" mass="10340">MNVESWITVEETPALAAEAAAAIDARLARLTPAQRDAFWSSIRKAYNTPYNDPVKPAKPQPVEPAPGTAPAAVEIHIPTLDLPAAALASASLAAEIRAA</sequence>
<comment type="caution">
    <text evidence="2">The sequence shown here is derived from an EMBL/GenBank/DDBJ whole genome shotgun (WGS) entry which is preliminary data.</text>
</comment>
<evidence type="ECO:0000313" key="3">
    <source>
        <dbReference type="Proteomes" id="UP000742631"/>
    </source>
</evidence>
<evidence type="ECO:0000256" key="1">
    <source>
        <dbReference type="SAM" id="MobiDB-lite"/>
    </source>
</evidence>
<organism evidence="2 3">
    <name type="scientific">Methylorubrum populi</name>
    <dbReference type="NCBI Taxonomy" id="223967"/>
    <lineage>
        <taxon>Bacteria</taxon>
        <taxon>Pseudomonadati</taxon>
        <taxon>Pseudomonadota</taxon>
        <taxon>Alphaproteobacteria</taxon>
        <taxon>Hyphomicrobiales</taxon>
        <taxon>Methylobacteriaceae</taxon>
        <taxon>Methylorubrum</taxon>
    </lineage>
</organism>
<name>A0A921JFA8_9HYPH</name>
<dbReference type="EMBL" id="DYYG01000033">
    <property type="protein sequence ID" value="HJE23964.1"/>
    <property type="molecule type" value="Genomic_DNA"/>
</dbReference>
<reference evidence="2" key="1">
    <citation type="journal article" date="2021" name="PeerJ">
        <title>Extensive microbial diversity within the chicken gut microbiome revealed by metagenomics and culture.</title>
        <authorList>
            <person name="Gilroy R."/>
            <person name="Ravi A."/>
            <person name="Getino M."/>
            <person name="Pursley I."/>
            <person name="Horton D.L."/>
            <person name="Alikhan N.F."/>
            <person name="Baker D."/>
            <person name="Gharbi K."/>
            <person name="Hall N."/>
            <person name="Watson M."/>
            <person name="Adriaenssens E.M."/>
            <person name="Foster-Nyarko E."/>
            <person name="Jarju S."/>
            <person name="Secka A."/>
            <person name="Antonio M."/>
            <person name="Oren A."/>
            <person name="Chaudhuri R.R."/>
            <person name="La Ragione R."/>
            <person name="Hildebrand F."/>
            <person name="Pallen M.J."/>
        </authorList>
    </citation>
    <scope>NUCLEOTIDE SEQUENCE</scope>
    <source>
        <strain evidence="2">316</strain>
    </source>
</reference>
<feature type="region of interest" description="Disordered" evidence="1">
    <location>
        <begin position="50"/>
        <end position="69"/>
    </location>
</feature>
<evidence type="ECO:0000313" key="2">
    <source>
        <dbReference type="EMBL" id="HJE23964.1"/>
    </source>
</evidence>